<sequence>MFVSSIWGFAYMAGNVRKAERKINRNTERKWDRSPFVLCASPELFPQAEKLESPLYRKLKDLPTMPNSNSTRVFLYLFPHFHLRLESLGGSWRLLAALGGSNEARARPAREQHYSAIGNSSQHFSRLHLPTTRIARKYK</sequence>
<gene>
    <name evidence="1" type="ORF">B9Z19DRAFT_1110375</name>
</gene>
<dbReference type="AlphaFoldDB" id="A0A2T6ZHG5"/>
<proteinExistence type="predicted"/>
<dbReference type="EMBL" id="NESQ01000260">
    <property type="protein sequence ID" value="PUU74931.1"/>
    <property type="molecule type" value="Genomic_DNA"/>
</dbReference>
<evidence type="ECO:0000313" key="2">
    <source>
        <dbReference type="Proteomes" id="UP000244722"/>
    </source>
</evidence>
<reference evidence="1 2" key="1">
    <citation type="submission" date="2017-04" db="EMBL/GenBank/DDBJ databases">
        <title>Draft genome sequence of Tuber borchii Vittad., a whitish edible truffle.</title>
        <authorList>
            <consortium name="DOE Joint Genome Institute"/>
            <person name="Murat C."/>
            <person name="Kuo A."/>
            <person name="Barry K.W."/>
            <person name="Clum A."/>
            <person name="Dockter R.B."/>
            <person name="Fauchery L."/>
            <person name="Iotti M."/>
            <person name="Kohler A."/>
            <person name="Labutti K."/>
            <person name="Lindquist E.A."/>
            <person name="Lipzen A."/>
            <person name="Ohm R.A."/>
            <person name="Wang M."/>
            <person name="Grigoriev I.V."/>
            <person name="Zambonelli A."/>
            <person name="Martin F.M."/>
        </authorList>
    </citation>
    <scope>NUCLEOTIDE SEQUENCE [LARGE SCALE GENOMIC DNA]</scope>
    <source>
        <strain evidence="1 2">Tbo3840</strain>
    </source>
</reference>
<name>A0A2T6ZHG5_TUBBO</name>
<accession>A0A2T6ZHG5</accession>
<organism evidence="1 2">
    <name type="scientific">Tuber borchii</name>
    <name type="common">White truffle</name>
    <dbReference type="NCBI Taxonomy" id="42251"/>
    <lineage>
        <taxon>Eukaryota</taxon>
        <taxon>Fungi</taxon>
        <taxon>Dikarya</taxon>
        <taxon>Ascomycota</taxon>
        <taxon>Pezizomycotina</taxon>
        <taxon>Pezizomycetes</taxon>
        <taxon>Pezizales</taxon>
        <taxon>Tuberaceae</taxon>
        <taxon>Tuber</taxon>
    </lineage>
</organism>
<protein>
    <submittedName>
        <fullName evidence="1">Uncharacterized protein</fullName>
    </submittedName>
</protein>
<evidence type="ECO:0000313" key="1">
    <source>
        <dbReference type="EMBL" id="PUU74931.1"/>
    </source>
</evidence>
<keyword evidence="2" id="KW-1185">Reference proteome</keyword>
<dbReference type="Proteomes" id="UP000244722">
    <property type="component" value="Unassembled WGS sequence"/>
</dbReference>
<comment type="caution">
    <text evidence="1">The sequence shown here is derived from an EMBL/GenBank/DDBJ whole genome shotgun (WGS) entry which is preliminary data.</text>
</comment>